<sequence length="529" mass="58088">MVRKASGSDDARHPLLLARFRLPDGLDRVSASKAEAGRRRRHSILTSQAGDPVTPLLGQCPREVLPGVLLTMKKSSGLSAAHVLFLLDFAFLAAACAIVLQLAPQLHPVGLGAVLFPIADLCLLYAFGLYRREALVDVGKALGRLPVAAGAGGLAAWATTATLPTIFGTPEAHLLFAASLPAFAAAALGARLVLHLLRRRGLFRRRLLVIGAGRRAWDLVWMLRNEARTLAFDVVFVHDARMGETDARIAEDPASSVVLSASNLLATAQVLNPDQIVVAPDERRGLCMEGLLACKMAGYPVSEYAAFLEKEIGRIDLKRLDVSWLLYADGFVVRTTDRLLKRALDIGVSTVLLVCLSPVLLAAALAVKLTDRGPILYRQERVSGGGRVFRIIKLRTMRTDAERNGAVWAATDDPRITRTGLFLRRTRLDELPQLLNILRGDMAFVGPRPERPEFVRELASQLPLYEERHLVRAGLTGWAQINYPYGASLNDARSKLSYDLFYVKNYGVLFDIRIILQTLRVVFWPSGVR</sequence>
<feature type="transmembrane region" description="Helical" evidence="8">
    <location>
        <begin position="343"/>
        <end position="367"/>
    </location>
</feature>
<keyword evidence="4 8" id="KW-0812">Transmembrane</keyword>
<feature type="transmembrane region" description="Helical" evidence="8">
    <location>
        <begin position="173"/>
        <end position="197"/>
    </location>
</feature>
<dbReference type="GO" id="GO:0016020">
    <property type="term" value="C:membrane"/>
    <property type="evidence" value="ECO:0007669"/>
    <property type="project" value="UniProtKB-SubCell"/>
</dbReference>
<dbReference type="PANTHER" id="PTHR30576:SF21">
    <property type="entry name" value="UDP-GLUCOSE:UNDECAPRENYL-PHOSPHATE GLUCOSE-1-PHOSPHATE TRANSFERASE"/>
    <property type="match status" value="1"/>
</dbReference>
<keyword evidence="3 10" id="KW-0808">Transferase</keyword>
<dbReference type="NCBIfam" id="TIGR03025">
    <property type="entry name" value="EPS_sugtrans"/>
    <property type="match status" value="1"/>
</dbReference>
<evidence type="ECO:0000256" key="4">
    <source>
        <dbReference type="ARBA" id="ARBA00022692"/>
    </source>
</evidence>
<dbReference type="Pfam" id="PF02397">
    <property type="entry name" value="Bac_transf"/>
    <property type="match status" value="1"/>
</dbReference>
<keyword evidence="7" id="KW-0270">Exopolysaccharide synthesis</keyword>
<gene>
    <name evidence="10" type="ORF">EAH89_17395</name>
</gene>
<dbReference type="AlphaFoldDB" id="A0A502FVK3"/>
<feature type="transmembrane region" description="Helical" evidence="8">
    <location>
        <begin position="83"/>
        <end position="103"/>
    </location>
</feature>
<reference evidence="10 11" key="1">
    <citation type="journal article" date="2019" name="Environ. Microbiol.">
        <title>Species interactions and distinct microbial communities in high Arctic permafrost affected cryosols are associated with the CH4 and CO2 gas fluxes.</title>
        <authorList>
            <person name="Altshuler I."/>
            <person name="Hamel J."/>
            <person name="Turney S."/>
            <person name="Magnuson E."/>
            <person name="Levesque R."/>
            <person name="Greer C."/>
            <person name="Whyte L.G."/>
        </authorList>
    </citation>
    <scope>NUCLEOTIDE SEQUENCE [LARGE SCALE GENOMIC DNA]</scope>
    <source>
        <strain evidence="10 11">S9.3B</strain>
    </source>
</reference>
<evidence type="ECO:0000256" key="8">
    <source>
        <dbReference type="SAM" id="Phobius"/>
    </source>
</evidence>
<protein>
    <submittedName>
        <fullName evidence="10">TIGR03013 family PEP-CTERM/XrtA system glycosyltransferase</fullName>
    </submittedName>
</protein>
<accession>A0A502FVK3</accession>
<dbReference type="GO" id="GO:0089702">
    <property type="term" value="F:undecaprenyl-phosphate glucose phosphotransferase activity"/>
    <property type="evidence" value="ECO:0007669"/>
    <property type="project" value="TreeGrafter"/>
</dbReference>
<feature type="domain" description="Bacterial sugar transferase" evidence="9">
    <location>
        <begin position="341"/>
        <end position="523"/>
    </location>
</feature>
<evidence type="ECO:0000313" key="11">
    <source>
        <dbReference type="Proteomes" id="UP000317078"/>
    </source>
</evidence>
<evidence type="ECO:0000256" key="7">
    <source>
        <dbReference type="ARBA" id="ARBA00023169"/>
    </source>
</evidence>
<dbReference type="InterPro" id="IPR017464">
    <property type="entry name" value="Sugar_tfrase_EpsB_2"/>
</dbReference>
<organism evidence="10 11">
    <name type="scientific">Muricoccus nepalensis</name>
    <dbReference type="NCBI Taxonomy" id="1854500"/>
    <lineage>
        <taxon>Bacteria</taxon>
        <taxon>Pseudomonadati</taxon>
        <taxon>Pseudomonadota</taxon>
        <taxon>Alphaproteobacteria</taxon>
        <taxon>Acetobacterales</taxon>
        <taxon>Roseomonadaceae</taxon>
        <taxon>Muricoccus</taxon>
    </lineage>
</organism>
<dbReference type="NCBIfam" id="TIGR03013">
    <property type="entry name" value="EpsB_2"/>
    <property type="match status" value="1"/>
</dbReference>
<evidence type="ECO:0000256" key="6">
    <source>
        <dbReference type="ARBA" id="ARBA00023136"/>
    </source>
</evidence>
<keyword evidence="11" id="KW-1185">Reference proteome</keyword>
<name>A0A502FVK3_9PROT</name>
<keyword evidence="5 8" id="KW-1133">Transmembrane helix</keyword>
<dbReference type="InterPro" id="IPR003362">
    <property type="entry name" value="Bact_transf"/>
</dbReference>
<comment type="subcellular location">
    <subcellularLocation>
        <location evidence="1">Membrane</location>
        <topology evidence="1">Multi-pass membrane protein</topology>
    </subcellularLocation>
</comment>
<evidence type="ECO:0000256" key="1">
    <source>
        <dbReference type="ARBA" id="ARBA00004141"/>
    </source>
</evidence>
<dbReference type="GO" id="GO:0009242">
    <property type="term" value="P:colanic acid biosynthetic process"/>
    <property type="evidence" value="ECO:0007669"/>
    <property type="project" value="TreeGrafter"/>
</dbReference>
<dbReference type="PANTHER" id="PTHR30576">
    <property type="entry name" value="COLANIC BIOSYNTHESIS UDP-GLUCOSE LIPID CARRIER TRANSFERASE"/>
    <property type="match status" value="1"/>
</dbReference>
<proteinExistence type="inferred from homology"/>
<evidence type="ECO:0000259" key="9">
    <source>
        <dbReference type="Pfam" id="PF02397"/>
    </source>
</evidence>
<evidence type="ECO:0000313" key="10">
    <source>
        <dbReference type="EMBL" id="TPG53292.1"/>
    </source>
</evidence>
<evidence type="ECO:0000256" key="2">
    <source>
        <dbReference type="ARBA" id="ARBA00006464"/>
    </source>
</evidence>
<dbReference type="EMBL" id="RCZP01000018">
    <property type="protein sequence ID" value="TPG53292.1"/>
    <property type="molecule type" value="Genomic_DNA"/>
</dbReference>
<comment type="caution">
    <text evidence="10">The sequence shown here is derived from an EMBL/GenBank/DDBJ whole genome shotgun (WGS) entry which is preliminary data.</text>
</comment>
<dbReference type="Proteomes" id="UP000317078">
    <property type="component" value="Unassembled WGS sequence"/>
</dbReference>
<dbReference type="InterPro" id="IPR017475">
    <property type="entry name" value="EPS_sugar_tfrase"/>
</dbReference>
<keyword evidence="6 8" id="KW-0472">Membrane</keyword>
<dbReference type="GO" id="GO:0000271">
    <property type="term" value="P:polysaccharide biosynthetic process"/>
    <property type="evidence" value="ECO:0007669"/>
    <property type="project" value="UniProtKB-KW"/>
</dbReference>
<comment type="similarity">
    <text evidence="2">Belongs to the bacterial sugar transferase family.</text>
</comment>
<feature type="transmembrane region" description="Helical" evidence="8">
    <location>
        <begin position="109"/>
        <end position="130"/>
    </location>
</feature>
<feature type="transmembrane region" description="Helical" evidence="8">
    <location>
        <begin position="142"/>
        <end position="167"/>
    </location>
</feature>
<evidence type="ECO:0000256" key="3">
    <source>
        <dbReference type="ARBA" id="ARBA00022679"/>
    </source>
</evidence>
<evidence type="ECO:0000256" key="5">
    <source>
        <dbReference type="ARBA" id="ARBA00022989"/>
    </source>
</evidence>